<feature type="domain" description="Dynein heavy chain C-terminal" evidence="1">
    <location>
        <begin position="3"/>
        <end position="46"/>
    </location>
</feature>
<dbReference type="Pfam" id="PF18199">
    <property type="entry name" value="Dynein_C"/>
    <property type="match status" value="1"/>
</dbReference>
<protein>
    <recommendedName>
        <fullName evidence="1">Dynein heavy chain C-terminal domain-containing protein</fullName>
    </recommendedName>
</protein>
<proteinExistence type="predicted"/>
<dbReference type="InterPro" id="IPR041228">
    <property type="entry name" value="Dynein_C"/>
</dbReference>
<keyword evidence="3" id="KW-1185">Reference proteome</keyword>
<sequence length="61" mass="6627">MLGELLVPLPIVHMKPEMDFKPDPGKYIAPLYKTSVRAGVLSTTGKAACTLSPITQWSTLI</sequence>
<dbReference type="OrthoDB" id="5593012at2759"/>
<dbReference type="AlphaFoldDB" id="A0A3P7N1B4"/>
<accession>A0A3P7N1B4</accession>
<evidence type="ECO:0000313" key="3">
    <source>
        <dbReference type="Proteomes" id="UP000281553"/>
    </source>
</evidence>
<dbReference type="EMBL" id="UYRU01083440">
    <property type="protein sequence ID" value="VDN33230.1"/>
    <property type="molecule type" value="Genomic_DNA"/>
</dbReference>
<dbReference type="Proteomes" id="UP000281553">
    <property type="component" value="Unassembled WGS sequence"/>
</dbReference>
<reference evidence="2 3" key="1">
    <citation type="submission" date="2018-11" db="EMBL/GenBank/DDBJ databases">
        <authorList>
            <consortium name="Pathogen Informatics"/>
        </authorList>
    </citation>
    <scope>NUCLEOTIDE SEQUENCE [LARGE SCALE GENOMIC DNA]</scope>
</reference>
<organism evidence="2 3">
    <name type="scientific">Dibothriocephalus latus</name>
    <name type="common">Fish tapeworm</name>
    <name type="synonym">Diphyllobothrium latum</name>
    <dbReference type="NCBI Taxonomy" id="60516"/>
    <lineage>
        <taxon>Eukaryota</taxon>
        <taxon>Metazoa</taxon>
        <taxon>Spiralia</taxon>
        <taxon>Lophotrochozoa</taxon>
        <taxon>Platyhelminthes</taxon>
        <taxon>Cestoda</taxon>
        <taxon>Eucestoda</taxon>
        <taxon>Diphyllobothriidea</taxon>
        <taxon>Diphyllobothriidae</taxon>
        <taxon>Dibothriocephalus</taxon>
    </lineage>
</organism>
<evidence type="ECO:0000259" key="1">
    <source>
        <dbReference type="Pfam" id="PF18199"/>
    </source>
</evidence>
<evidence type="ECO:0000313" key="2">
    <source>
        <dbReference type="EMBL" id="VDN33230.1"/>
    </source>
</evidence>
<name>A0A3P7N1B4_DIBLA</name>
<gene>
    <name evidence="2" type="ORF">DILT_LOCUS16183</name>
</gene>